<keyword evidence="1" id="KW-0805">Transcription regulation</keyword>
<dbReference type="InterPro" id="IPR009057">
    <property type="entry name" value="Homeodomain-like_sf"/>
</dbReference>
<dbReference type="Proteomes" id="UP000501534">
    <property type="component" value="Chromosome"/>
</dbReference>
<dbReference type="PANTHER" id="PTHR46796">
    <property type="entry name" value="HTH-TYPE TRANSCRIPTIONAL ACTIVATOR RHAS-RELATED"/>
    <property type="match status" value="1"/>
</dbReference>
<dbReference type="RefSeq" id="WP_171095440.1">
    <property type="nucleotide sequence ID" value="NZ_CP053069.1"/>
</dbReference>
<dbReference type="InterPro" id="IPR050204">
    <property type="entry name" value="AraC_XylS_family_regulators"/>
</dbReference>
<dbReference type="PROSITE" id="PS01124">
    <property type="entry name" value="HTH_ARAC_FAMILY_2"/>
    <property type="match status" value="1"/>
</dbReference>
<evidence type="ECO:0000256" key="2">
    <source>
        <dbReference type="ARBA" id="ARBA00023125"/>
    </source>
</evidence>
<dbReference type="InterPro" id="IPR018060">
    <property type="entry name" value="HTH_AraC"/>
</dbReference>
<evidence type="ECO:0000256" key="1">
    <source>
        <dbReference type="ARBA" id="ARBA00023015"/>
    </source>
</evidence>
<sequence length="275" mass="30299">MERPAHPLLRPFVRSVWHGGSTARGGTQTENMAPSAEMHIAFRLQGPTVRLIEGGSAAAYGHAVACGMRASFYIKETVPGTMTVGAQLRPGAARALLGVTADELAGRHVRLGDLWGDATVNAALGEMREAKRPEERLRVMEAFLVSRVRPVRGLHPAVAQSLMRFDPASRVADLVRESGYSHRAFIAMFRQEVGLPPKLYARVMRFRQVLERLEGDPAIDWAALAIEAGYSDQAHFSREFSEFAGVTPEQYRRIAPAFKDHIPVNFIQDGTARRG</sequence>
<dbReference type="SMART" id="SM00342">
    <property type="entry name" value="HTH_ARAC"/>
    <property type="match status" value="1"/>
</dbReference>
<evidence type="ECO:0000256" key="3">
    <source>
        <dbReference type="ARBA" id="ARBA00023163"/>
    </source>
</evidence>
<dbReference type="InterPro" id="IPR046532">
    <property type="entry name" value="DUF6597"/>
</dbReference>
<dbReference type="Gene3D" id="1.10.10.60">
    <property type="entry name" value="Homeodomain-like"/>
    <property type="match status" value="1"/>
</dbReference>
<dbReference type="GO" id="GO:0003700">
    <property type="term" value="F:DNA-binding transcription factor activity"/>
    <property type="evidence" value="ECO:0007669"/>
    <property type="project" value="InterPro"/>
</dbReference>
<organism evidence="5 6">
    <name type="scientific">Usitatibacter rugosus</name>
    <dbReference type="NCBI Taxonomy" id="2732067"/>
    <lineage>
        <taxon>Bacteria</taxon>
        <taxon>Pseudomonadati</taxon>
        <taxon>Pseudomonadota</taxon>
        <taxon>Betaproteobacteria</taxon>
        <taxon>Nitrosomonadales</taxon>
        <taxon>Usitatibacteraceae</taxon>
        <taxon>Usitatibacter</taxon>
    </lineage>
</organism>
<gene>
    <name evidence="5" type="ORF">DSM104443_03961</name>
</gene>
<keyword evidence="6" id="KW-1185">Reference proteome</keyword>
<dbReference type="Pfam" id="PF12833">
    <property type="entry name" value="HTH_18"/>
    <property type="match status" value="1"/>
</dbReference>
<protein>
    <recommendedName>
        <fullName evidence="4">HTH araC/xylS-type domain-containing protein</fullName>
    </recommendedName>
</protein>
<evidence type="ECO:0000259" key="4">
    <source>
        <dbReference type="PROSITE" id="PS01124"/>
    </source>
</evidence>
<keyword evidence="2" id="KW-0238">DNA-binding</keyword>
<dbReference type="GO" id="GO:0043565">
    <property type="term" value="F:sequence-specific DNA binding"/>
    <property type="evidence" value="ECO:0007669"/>
    <property type="project" value="InterPro"/>
</dbReference>
<evidence type="ECO:0000313" key="6">
    <source>
        <dbReference type="Proteomes" id="UP000501534"/>
    </source>
</evidence>
<dbReference type="Pfam" id="PF20240">
    <property type="entry name" value="DUF6597"/>
    <property type="match status" value="1"/>
</dbReference>
<dbReference type="EMBL" id="CP053069">
    <property type="protein sequence ID" value="QJR12867.1"/>
    <property type="molecule type" value="Genomic_DNA"/>
</dbReference>
<keyword evidence="3" id="KW-0804">Transcription</keyword>
<name>A0A6M4H4K8_9PROT</name>
<accession>A0A6M4H4K8</accession>
<dbReference type="SUPFAM" id="SSF46689">
    <property type="entry name" value="Homeodomain-like"/>
    <property type="match status" value="1"/>
</dbReference>
<evidence type="ECO:0000313" key="5">
    <source>
        <dbReference type="EMBL" id="QJR12867.1"/>
    </source>
</evidence>
<dbReference type="AlphaFoldDB" id="A0A6M4H4K8"/>
<reference evidence="5 6" key="1">
    <citation type="submission" date="2020-04" db="EMBL/GenBank/DDBJ databases">
        <title>Usitatibacter rugosus gen. nov., sp. nov. and Usitatibacter palustris sp. nov., novel members of Usitatibacteraceae fam. nov. within the order Nitrosomonadales isolated from soil.</title>
        <authorList>
            <person name="Huber K.J."/>
            <person name="Neumann-Schaal M."/>
            <person name="Geppert A."/>
            <person name="Luckner M."/>
            <person name="Wanner G."/>
            <person name="Overmann J."/>
        </authorList>
    </citation>
    <scope>NUCLEOTIDE SEQUENCE [LARGE SCALE GENOMIC DNA]</scope>
    <source>
        <strain evidence="5 6">0125_3</strain>
    </source>
</reference>
<dbReference type="KEGG" id="uru:DSM104443_03961"/>
<proteinExistence type="predicted"/>
<feature type="domain" description="HTH araC/xylS-type" evidence="4">
    <location>
        <begin position="152"/>
        <end position="254"/>
    </location>
</feature>